<proteinExistence type="predicted"/>
<comment type="subcellular location">
    <subcellularLocation>
        <location evidence="1">Membrane</location>
        <topology evidence="1">Multi-pass membrane protein</topology>
    </subcellularLocation>
</comment>
<dbReference type="GO" id="GO:0005794">
    <property type="term" value="C:Golgi apparatus"/>
    <property type="evidence" value="ECO:0007669"/>
    <property type="project" value="TreeGrafter"/>
</dbReference>
<dbReference type="AlphaFoldDB" id="A0A1I8IL60"/>
<dbReference type="GO" id="GO:0016020">
    <property type="term" value="C:membrane"/>
    <property type="evidence" value="ECO:0007669"/>
    <property type="project" value="UniProtKB-SubCell"/>
</dbReference>
<reference evidence="8" key="1">
    <citation type="submission" date="2016-11" db="UniProtKB">
        <authorList>
            <consortium name="WormBaseParasite"/>
        </authorList>
    </citation>
    <scope>IDENTIFICATION</scope>
</reference>
<evidence type="ECO:0000256" key="1">
    <source>
        <dbReference type="ARBA" id="ARBA00004141"/>
    </source>
</evidence>
<feature type="region of interest" description="Disordered" evidence="5">
    <location>
        <begin position="532"/>
        <end position="593"/>
    </location>
</feature>
<dbReference type="WBParaSite" id="maker-uti_cns_0013602-snap-gene-0.3-mRNA-1">
    <property type="protein sequence ID" value="maker-uti_cns_0013602-snap-gene-0.3-mRNA-1"/>
    <property type="gene ID" value="maker-uti_cns_0013602-snap-gene-0.3"/>
</dbReference>
<keyword evidence="2 6" id="KW-0812">Transmembrane</keyword>
<feature type="compositionally biased region" description="Basic and acidic residues" evidence="5">
    <location>
        <begin position="362"/>
        <end position="378"/>
    </location>
</feature>
<feature type="transmembrane region" description="Helical" evidence="6">
    <location>
        <begin position="870"/>
        <end position="890"/>
    </location>
</feature>
<evidence type="ECO:0000256" key="5">
    <source>
        <dbReference type="SAM" id="MobiDB-lite"/>
    </source>
</evidence>
<feature type="compositionally biased region" description="Basic and acidic residues" evidence="5">
    <location>
        <begin position="555"/>
        <end position="576"/>
    </location>
</feature>
<feature type="compositionally biased region" description="Basic residues" evidence="5">
    <location>
        <begin position="947"/>
        <end position="959"/>
    </location>
</feature>
<evidence type="ECO:0000256" key="4">
    <source>
        <dbReference type="ARBA" id="ARBA00023136"/>
    </source>
</evidence>
<protein>
    <submittedName>
        <fullName evidence="8">Protein kinase domain-containing protein</fullName>
    </submittedName>
</protein>
<feature type="region of interest" description="Disordered" evidence="5">
    <location>
        <begin position="937"/>
        <end position="963"/>
    </location>
</feature>
<feature type="compositionally biased region" description="Polar residues" evidence="5">
    <location>
        <begin position="379"/>
        <end position="406"/>
    </location>
</feature>
<feature type="transmembrane region" description="Helical" evidence="6">
    <location>
        <begin position="680"/>
        <end position="701"/>
    </location>
</feature>
<keyword evidence="4 6" id="KW-0472">Membrane</keyword>
<dbReference type="FunFam" id="1.20.1540.10:FF:000004">
    <property type="entry name" value="Transmembrane protein 115"/>
    <property type="match status" value="1"/>
</dbReference>
<dbReference type="Pfam" id="PF08551">
    <property type="entry name" value="DUF1751"/>
    <property type="match status" value="1"/>
</dbReference>
<dbReference type="PANTHER" id="PTHR13377:SF3">
    <property type="entry name" value="TRANSMEMBRANE PROTEIN 115"/>
    <property type="match status" value="1"/>
</dbReference>
<dbReference type="PANTHER" id="PTHR13377">
    <property type="entry name" value="PLACENTAL PROTEIN 6"/>
    <property type="match status" value="1"/>
</dbReference>
<feature type="transmembrane region" description="Helical" evidence="6">
    <location>
        <begin position="655"/>
        <end position="673"/>
    </location>
</feature>
<feature type="transmembrane region" description="Helical" evidence="6">
    <location>
        <begin position="806"/>
        <end position="839"/>
    </location>
</feature>
<evidence type="ECO:0000256" key="6">
    <source>
        <dbReference type="SAM" id="Phobius"/>
    </source>
</evidence>
<accession>A0A1I8IL60</accession>
<feature type="transmembrane region" description="Helical" evidence="6">
    <location>
        <begin position="764"/>
        <end position="785"/>
    </location>
</feature>
<evidence type="ECO:0000313" key="7">
    <source>
        <dbReference type="Proteomes" id="UP000095280"/>
    </source>
</evidence>
<feature type="region of interest" description="Disordered" evidence="5">
    <location>
        <begin position="330"/>
        <end position="407"/>
    </location>
</feature>
<dbReference type="Proteomes" id="UP000095280">
    <property type="component" value="Unplaced"/>
</dbReference>
<sequence>TIDCGCGAFFNGLSSLGSLPWTTSSISARIRINASTRRSHSSRLSDSVGSIISEFSTGQDIVGLWKPRLDTSTAWMPDLRNSFMEMINSCAQKPASLRYSTCSEFGVSIRLMDGHLGSPAQAVRPKHAHVGPRDWQDRSGAVGRCGDGQLSQVVQVIVPCVAGQKRGQMLLDADRSHAGAAAAVRYGEGFVQVQVRHVRAKIAWAAETHLGVHIQQVSHIDTASPGHVHRLNFHAGHVSGGRVSAVGGHGNKADLAVPLADAVQVVHDGPQAGVLALCARVRLQRHRVEAAAGTGLGSPRLICRGERVQLGELRPADGRQLRSSVELHSATAQRNHRVHQRQVPVLQPFQESNHGSLGALDWRARGEASRPSSGERRSASSATELLQPSTRSRSFMSASETVSSRATPIKRRLMRAEAARERISSMGFVGRRRSVSKYRPVGFTSSKPASAAPDHPGKVVHPLTDALESPRPVVHRVHRRHVGQQRLGGAHVGSCLVSPDVLLSGLQGQPVGHVAVPVPVGERALRSLRDAHHPARHVSDELLPGGEEGSVRTAVAERHTESLTRAQDHVSAELARRSQQRQRQQIGGHADHSLGTLGHLGQVGLDAAISVRVLDQNAAGLVHVQVRRDVHDIDFDAEESAGFHSFVAAYKKCSLITKLIGGFLILFYALSFFKESKKLLAITPGYFMPPNYYVWTLFTFIFYDDHWYCVIIDIVTLFFSNTLLEPLWGQRELMKYLLIVTVMSGLMCFFLCYFLYLFTYSLQIIFNTHIHGMIAYAAAITVAVRQTLPDDIILSLPIANIKNQHLSFICMLIVICMTLLHLVNFVYCFLFISGILVSWTYLRFYQKHGNGHHGDHSDSFEFARFFPNHLVPPVSIVANAIFSLLVRIRLCKKFERQTSSLSSLISSRRARLAIRLSAHLSCASCLCRTSVLRLSPPPQPPPPWSLRQRRRPPSCRNRRSPTQLPAALRRPLKIGSRRIESGLMLTSRRKMKRCAGSRFWLAKGSQLEDLKLSRSPGRALQIQLAVQSSLTGQAINSMLCCCRCFGGSGGEATRMPSRTLPTAVATIPVNGGGLSRVNNDYLGQQDCKFLNCPS</sequence>
<evidence type="ECO:0000256" key="2">
    <source>
        <dbReference type="ARBA" id="ARBA00022692"/>
    </source>
</evidence>
<organism evidence="7 8">
    <name type="scientific">Macrostomum lignano</name>
    <dbReference type="NCBI Taxonomy" id="282301"/>
    <lineage>
        <taxon>Eukaryota</taxon>
        <taxon>Metazoa</taxon>
        <taxon>Spiralia</taxon>
        <taxon>Lophotrochozoa</taxon>
        <taxon>Platyhelminthes</taxon>
        <taxon>Rhabditophora</taxon>
        <taxon>Macrostomorpha</taxon>
        <taxon>Macrostomida</taxon>
        <taxon>Macrostomidae</taxon>
        <taxon>Macrostomum</taxon>
    </lineage>
</organism>
<feature type="transmembrane region" description="Helical" evidence="6">
    <location>
        <begin position="707"/>
        <end position="724"/>
    </location>
</feature>
<name>A0A1I8IL60_9PLAT</name>
<keyword evidence="3 6" id="KW-1133">Transmembrane helix</keyword>
<dbReference type="InterPro" id="IPR013861">
    <property type="entry name" value="TMEM115/Pdh1/Rbl19"/>
</dbReference>
<dbReference type="GO" id="GO:0006890">
    <property type="term" value="P:retrograde vesicle-mediated transport, Golgi to endoplasmic reticulum"/>
    <property type="evidence" value="ECO:0007669"/>
    <property type="project" value="InterPro"/>
</dbReference>
<keyword evidence="7" id="KW-1185">Reference proteome</keyword>
<evidence type="ECO:0000256" key="3">
    <source>
        <dbReference type="ARBA" id="ARBA00022989"/>
    </source>
</evidence>
<dbReference type="SMART" id="SM01160">
    <property type="entry name" value="DUF1751"/>
    <property type="match status" value="1"/>
</dbReference>
<evidence type="ECO:0000313" key="8">
    <source>
        <dbReference type="WBParaSite" id="maker-uti_cns_0013602-snap-gene-0.3-mRNA-1"/>
    </source>
</evidence>
<feature type="transmembrane region" description="Helical" evidence="6">
    <location>
        <begin position="736"/>
        <end position="758"/>
    </location>
</feature>